<feature type="compositionally biased region" description="Polar residues" evidence="1">
    <location>
        <begin position="65"/>
        <end position="74"/>
    </location>
</feature>
<dbReference type="Proteomes" id="UP000053477">
    <property type="component" value="Unassembled WGS sequence"/>
</dbReference>
<feature type="region of interest" description="Disordered" evidence="1">
    <location>
        <begin position="30"/>
        <end position="103"/>
    </location>
</feature>
<name>A0A0H2RU18_9AGAM</name>
<evidence type="ECO:0008006" key="5">
    <source>
        <dbReference type="Google" id="ProtNLM"/>
    </source>
</evidence>
<dbReference type="AlphaFoldDB" id="A0A0H2RU18"/>
<feature type="compositionally biased region" description="Low complexity" evidence="1">
    <location>
        <begin position="53"/>
        <end position="62"/>
    </location>
</feature>
<feature type="signal peptide" evidence="2">
    <location>
        <begin position="1"/>
        <end position="20"/>
    </location>
</feature>
<evidence type="ECO:0000313" key="3">
    <source>
        <dbReference type="EMBL" id="KLO08336.1"/>
    </source>
</evidence>
<feature type="compositionally biased region" description="Polar residues" evidence="1">
    <location>
        <begin position="41"/>
        <end position="52"/>
    </location>
</feature>
<gene>
    <name evidence="3" type="ORF">SCHPADRAFT_908689</name>
</gene>
<keyword evidence="2" id="KW-0732">Signal</keyword>
<evidence type="ECO:0000256" key="1">
    <source>
        <dbReference type="SAM" id="MobiDB-lite"/>
    </source>
</evidence>
<sequence length="103" mass="10194">MLKIFFVVASVLSVTGFTLAAPVPAPINDLVGRSADEFPSGDSNGPNGTSLQAEGLLGAEELPTGDSNGPNGTSEIPGGFSSHSPSSGEAEPGLLTGILDAVL</sequence>
<keyword evidence="4" id="KW-1185">Reference proteome</keyword>
<reference evidence="3 4" key="1">
    <citation type="submission" date="2015-04" db="EMBL/GenBank/DDBJ databases">
        <title>Complete genome sequence of Schizopora paradoxa KUC8140, a cosmopolitan wood degrader in East Asia.</title>
        <authorList>
            <consortium name="DOE Joint Genome Institute"/>
            <person name="Min B."/>
            <person name="Park H."/>
            <person name="Jang Y."/>
            <person name="Kim J.-J."/>
            <person name="Kim K.H."/>
            <person name="Pangilinan J."/>
            <person name="Lipzen A."/>
            <person name="Riley R."/>
            <person name="Grigoriev I.V."/>
            <person name="Spatafora J.W."/>
            <person name="Choi I.-G."/>
        </authorList>
    </citation>
    <scope>NUCLEOTIDE SEQUENCE [LARGE SCALE GENOMIC DNA]</scope>
    <source>
        <strain evidence="3 4">KUC8140</strain>
    </source>
</reference>
<proteinExistence type="predicted"/>
<feature type="compositionally biased region" description="Low complexity" evidence="1">
    <location>
        <begin position="77"/>
        <end position="93"/>
    </location>
</feature>
<evidence type="ECO:0000256" key="2">
    <source>
        <dbReference type="SAM" id="SignalP"/>
    </source>
</evidence>
<organism evidence="3 4">
    <name type="scientific">Schizopora paradoxa</name>
    <dbReference type="NCBI Taxonomy" id="27342"/>
    <lineage>
        <taxon>Eukaryota</taxon>
        <taxon>Fungi</taxon>
        <taxon>Dikarya</taxon>
        <taxon>Basidiomycota</taxon>
        <taxon>Agaricomycotina</taxon>
        <taxon>Agaricomycetes</taxon>
        <taxon>Hymenochaetales</taxon>
        <taxon>Schizoporaceae</taxon>
        <taxon>Schizopora</taxon>
    </lineage>
</organism>
<dbReference type="EMBL" id="KQ086095">
    <property type="protein sequence ID" value="KLO08336.1"/>
    <property type="molecule type" value="Genomic_DNA"/>
</dbReference>
<evidence type="ECO:0000313" key="4">
    <source>
        <dbReference type="Proteomes" id="UP000053477"/>
    </source>
</evidence>
<protein>
    <recommendedName>
        <fullName evidence="5">Secreted protein</fullName>
    </recommendedName>
</protein>
<dbReference type="InParanoid" id="A0A0H2RU18"/>
<accession>A0A0H2RU18</accession>
<feature type="chain" id="PRO_5005202183" description="Secreted protein" evidence="2">
    <location>
        <begin position="21"/>
        <end position="103"/>
    </location>
</feature>